<dbReference type="GO" id="GO:0000421">
    <property type="term" value="C:autophagosome membrane"/>
    <property type="evidence" value="ECO:0007669"/>
    <property type="project" value="TreeGrafter"/>
</dbReference>
<dbReference type="Proteomes" id="UP001201812">
    <property type="component" value="Unassembled WGS sequence"/>
</dbReference>
<evidence type="ECO:0000313" key="3">
    <source>
        <dbReference type="Proteomes" id="UP001201812"/>
    </source>
</evidence>
<protein>
    <submittedName>
        <fullName evidence="2">CBR-TAT-4.2 protein</fullName>
    </submittedName>
</protein>
<dbReference type="GO" id="GO:0106300">
    <property type="term" value="P:protein-DNA covalent cross-linking repair"/>
    <property type="evidence" value="ECO:0007669"/>
    <property type="project" value="TreeGrafter"/>
</dbReference>
<dbReference type="GO" id="GO:0061709">
    <property type="term" value="P:reticulophagy"/>
    <property type="evidence" value="ECO:0007669"/>
    <property type="project" value="TreeGrafter"/>
</dbReference>
<accession>A0AAD4R9U0</accession>
<dbReference type="GO" id="GO:0005657">
    <property type="term" value="C:replication fork"/>
    <property type="evidence" value="ECO:0007669"/>
    <property type="project" value="TreeGrafter"/>
</dbReference>
<sequence length="191" mass="21392">MNSYKSASDIYSEVCDILPRGAARLIGIYYDCSSKIPHFQQAAIGCICEIDEIKIFETNFALQLTRRGFEKMTLPKISKAVYSSQKATGILSGVRLNNAREKVKSVVQGHDVHSPCLIEVHCIKKDIEYVDIFAPLDHLDELTVGEYIKESELEEHLAKQKFDSDEGNSHSETDTESSSQIVEENDVDMSA</sequence>
<proteinExistence type="predicted"/>
<dbReference type="PANTHER" id="PTHR15949:SF3">
    <property type="entry name" value="TESTIS-EXPRESSED PROTEIN 264"/>
    <property type="match status" value="1"/>
</dbReference>
<feature type="region of interest" description="Disordered" evidence="1">
    <location>
        <begin position="158"/>
        <end position="191"/>
    </location>
</feature>
<evidence type="ECO:0000256" key="1">
    <source>
        <dbReference type="SAM" id="MobiDB-lite"/>
    </source>
</evidence>
<dbReference type="GO" id="GO:0005634">
    <property type="term" value="C:nucleus"/>
    <property type="evidence" value="ECO:0007669"/>
    <property type="project" value="TreeGrafter"/>
</dbReference>
<reference evidence="2" key="1">
    <citation type="submission" date="2022-01" db="EMBL/GenBank/DDBJ databases">
        <title>Genome Sequence Resource for Two Populations of Ditylenchus destructor, the Migratory Endoparasitic Phytonematode.</title>
        <authorList>
            <person name="Zhang H."/>
            <person name="Lin R."/>
            <person name="Xie B."/>
        </authorList>
    </citation>
    <scope>NUCLEOTIDE SEQUENCE</scope>
    <source>
        <strain evidence="2">BazhouSP</strain>
    </source>
</reference>
<keyword evidence="3" id="KW-1185">Reference proteome</keyword>
<dbReference type="EMBL" id="JAKKPZ010000006">
    <property type="protein sequence ID" value="KAI1720071.1"/>
    <property type="molecule type" value="Genomic_DNA"/>
</dbReference>
<organism evidence="2 3">
    <name type="scientific">Ditylenchus destructor</name>
    <dbReference type="NCBI Taxonomy" id="166010"/>
    <lineage>
        <taxon>Eukaryota</taxon>
        <taxon>Metazoa</taxon>
        <taxon>Ecdysozoa</taxon>
        <taxon>Nematoda</taxon>
        <taxon>Chromadorea</taxon>
        <taxon>Rhabditida</taxon>
        <taxon>Tylenchina</taxon>
        <taxon>Tylenchomorpha</taxon>
        <taxon>Sphaerularioidea</taxon>
        <taxon>Anguinidae</taxon>
        <taxon>Anguininae</taxon>
        <taxon>Ditylenchus</taxon>
    </lineage>
</organism>
<dbReference type="AlphaFoldDB" id="A0AAD4R9U0"/>
<comment type="caution">
    <text evidence="2">The sequence shown here is derived from an EMBL/GenBank/DDBJ whole genome shotgun (WGS) entry which is preliminary data.</text>
</comment>
<evidence type="ECO:0000313" key="2">
    <source>
        <dbReference type="EMBL" id="KAI1720071.1"/>
    </source>
</evidence>
<feature type="compositionally biased region" description="Basic and acidic residues" evidence="1">
    <location>
        <begin position="158"/>
        <end position="173"/>
    </location>
</feature>
<dbReference type="GO" id="GO:0005789">
    <property type="term" value="C:endoplasmic reticulum membrane"/>
    <property type="evidence" value="ECO:0007669"/>
    <property type="project" value="TreeGrafter"/>
</dbReference>
<name>A0AAD4R9U0_9BILA</name>
<gene>
    <name evidence="2" type="ORF">DdX_05442</name>
</gene>
<dbReference type="PANTHER" id="PTHR15949">
    <property type="entry name" value="TESTIS-EXPRESSED PROTEIN 264"/>
    <property type="match status" value="1"/>
</dbReference>